<reference evidence="2" key="1">
    <citation type="submission" date="2019-08" db="EMBL/GenBank/DDBJ databases">
        <authorList>
            <person name="Kucharzyk K."/>
            <person name="Murdoch R.W."/>
            <person name="Higgins S."/>
            <person name="Loffler F."/>
        </authorList>
    </citation>
    <scope>NUCLEOTIDE SEQUENCE</scope>
</reference>
<organism evidence="2">
    <name type="scientific">bioreactor metagenome</name>
    <dbReference type="NCBI Taxonomy" id="1076179"/>
    <lineage>
        <taxon>unclassified sequences</taxon>
        <taxon>metagenomes</taxon>
        <taxon>ecological metagenomes</taxon>
    </lineage>
</organism>
<dbReference type="InterPro" id="IPR017853">
    <property type="entry name" value="GH"/>
</dbReference>
<evidence type="ECO:0000313" key="2">
    <source>
        <dbReference type="EMBL" id="MPM70242.1"/>
    </source>
</evidence>
<dbReference type="AlphaFoldDB" id="A0A645BY40"/>
<keyword evidence="2" id="KW-0378">Hydrolase</keyword>
<dbReference type="InterPro" id="IPR006047">
    <property type="entry name" value="GH13_cat_dom"/>
</dbReference>
<evidence type="ECO:0000259" key="1">
    <source>
        <dbReference type="Pfam" id="PF00128"/>
    </source>
</evidence>
<keyword evidence="2" id="KW-0326">Glycosidase</keyword>
<dbReference type="GO" id="GO:0004556">
    <property type="term" value="F:alpha-amylase activity"/>
    <property type="evidence" value="ECO:0007669"/>
    <property type="project" value="TreeGrafter"/>
</dbReference>
<dbReference type="SUPFAM" id="SSF51011">
    <property type="entry name" value="Glycosyl hydrolase domain"/>
    <property type="match status" value="1"/>
</dbReference>
<dbReference type="EC" id="3.2.1.10" evidence="2"/>
<dbReference type="EMBL" id="VSSQ01023361">
    <property type="protein sequence ID" value="MPM70242.1"/>
    <property type="molecule type" value="Genomic_DNA"/>
</dbReference>
<gene>
    <name evidence="2" type="primary">malL_12</name>
    <name evidence="2" type="ORF">SDC9_117195</name>
</gene>
<proteinExistence type="predicted"/>
<dbReference type="Pfam" id="PF00128">
    <property type="entry name" value="Alpha-amylase"/>
    <property type="match status" value="1"/>
</dbReference>
<dbReference type="GO" id="GO:0004574">
    <property type="term" value="F:oligo-1,6-glucosidase activity"/>
    <property type="evidence" value="ECO:0007669"/>
    <property type="project" value="UniProtKB-EC"/>
</dbReference>
<dbReference type="Gene3D" id="3.20.20.80">
    <property type="entry name" value="Glycosidases"/>
    <property type="match status" value="1"/>
</dbReference>
<feature type="domain" description="Glycosyl hydrolase family 13 catalytic" evidence="1">
    <location>
        <begin position="28"/>
        <end position="103"/>
    </location>
</feature>
<comment type="caution">
    <text evidence="2">The sequence shown here is derived from an EMBL/GenBank/DDBJ whole genome shotgun (WGS) entry which is preliminary data.</text>
</comment>
<dbReference type="InterPro" id="IPR013780">
    <property type="entry name" value="Glyco_hydro_b"/>
</dbReference>
<dbReference type="PANTHER" id="PTHR10357">
    <property type="entry name" value="ALPHA-AMYLASE FAMILY MEMBER"/>
    <property type="match status" value="1"/>
</dbReference>
<dbReference type="GO" id="GO:0009313">
    <property type="term" value="P:oligosaccharide catabolic process"/>
    <property type="evidence" value="ECO:0007669"/>
    <property type="project" value="TreeGrafter"/>
</dbReference>
<dbReference type="Gene3D" id="2.60.40.1180">
    <property type="entry name" value="Golgi alpha-mannosidase II"/>
    <property type="match status" value="1"/>
</dbReference>
<name>A0A645BY40_9ZZZZ</name>
<dbReference type="SUPFAM" id="SSF51445">
    <property type="entry name" value="(Trans)glycosidases"/>
    <property type="match status" value="1"/>
</dbReference>
<sequence>MKNFKRDTIADFNDVSSLDNYPRAMLEGFTAEEALAFVNQRSRDNGRTPFQWNATKNAGFNEGAEPWLKLVGDHEEVNAADQVNDPDSIFSFYKKMIRLRNQSIHKEALIYGAFKPLETSDEAVGYERAGDEVIQILVNMSSKETVVEKVSGEILLNNYATLEQSGTQSLLKPYQAIVIRKDEENV</sequence>
<dbReference type="PANTHER" id="PTHR10357:SF179">
    <property type="entry name" value="NEUTRAL AND BASIC AMINO ACID TRANSPORT PROTEIN RBAT"/>
    <property type="match status" value="1"/>
</dbReference>
<accession>A0A645BY40</accession>
<protein>
    <submittedName>
        <fullName evidence="2">Oligo-1,6-glucosidase</fullName>
        <ecNumber evidence="2">3.2.1.10</ecNumber>
    </submittedName>
</protein>